<dbReference type="Gene3D" id="3.30.420.10">
    <property type="entry name" value="Ribonuclease H-like superfamily/Ribonuclease H"/>
    <property type="match status" value="2"/>
</dbReference>
<dbReference type="InterPro" id="IPR043128">
    <property type="entry name" value="Rev_trsase/Diguanyl_cyclase"/>
</dbReference>
<dbReference type="InterPro" id="IPR001584">
    <property type="entry name" value="Integrase_cat-core"/>
</dbReference>
<dbReference type="Gene3D" id="3.10.10.10">
    <property type="entry name" value="HIV Type 1 Reverse Transcriptase, subunit A, domain 1"/>
    <property type="match status" value="1"/>
</dbReference>
<evidence type="ECO:0000259" key="8">
    <source>
        <dbReference type="PROSITE" id="PS50878"/>
    </source>
</evidence>
<evidence type="ECO:0000256" key="6">
    <source>
        <dbReference type="ARBA" id="ARBA00022918"/>
    </source>
</evidence>
<dbReference type="PANTHER" id="PTHR48475:SF2">
    <property type="entry name" value="RIBONUCLEASE H"/>
    <property type="match status" value="1"/>
</dbReference>
<dbReference type="CDD" id="cd00303">
    <property type="entry name" value="retropepsin_like"/>
    <property type="match status" value="1"/>
</dbReference>
<dbReference type="PROSITE" id="PS50879">
    <property type="entry name" value="RNASE_H_1"/>
    <property type="match status" value="1"/>
</dbReference>
<dbReference type="Pfam" id="PF17917">
    <property type="entry name" value="RT_RNaseH"/>
    <property type="match status" value="1"/>
</dbReference>
<evidence type="ECO:0000259" key="10">
    <source>
        <dbReference type="PROSITE" id="PS50994"/>
    </source>
</evidence>
<evidence type="ECO:0000256" key="5">
    <source>
        <dbReference type="ARBA" id="ARBA00022801"/>
    </source>
</evidence>
<keyword evidence="6" id="KW-0695">RNA-directed DNA polymerase</keyword>
<dbReference type="InterPro" id="IPR002156">
    <property type="entry name" value="RNaseH_domain"/>
</dbReference>
<feature type="domain" description="Integrase catalytic" evidence="10">
    <location>
        <begin position="1460"/>
        <end position="1623"/>
    </location>
</feature>
<dbReference type="Pfam" id="PF00078">
    <property type="entry name" value="RVT_1"/>
    <property type="match status" value="1"/>
</dbReference>
<name>A0A2N9F1Z6_FAGSY</name>
<evidence type="ECO:0000256" key="2">
    <source>
        <dbReference type="ARBA" id="ARBA00022695"/>
    </source>
</evidence>
<dbReference type="Gene3D" id="1.10.340.70">
    <property type="match status" value="1"/>
</dbReference>
<dbReference type="Pfam" id="PF03732">
    <property type="entry name" value="Retrotrans_gag"/>
    <property type="match status" value="1"/>
</dbReference>
<gene>
    <name evidence="11" type="ORF">FSB_LOCUS8686</name>
</gene>
<evidence type="ECO:0000313" key="11">
    <source>
        <dbReference type="EMBL" id="SPC80804.1"/>
    </source>
</evidence>
<dbReference type="CDD" id="cd01647">
    <property type="entry name" value="RT_LTR"/>
    <property type="match status" value="1"/>
</dbReference>
<feature type="region of interest" description="Disordered" evidence="7">
    <location>
        <begin position="98"/>
        <end position="117"/>
    </location>
</feature>
<dbReference type="InterPro" id="IPR043502">
    <property type="entry name" value="DNA/RNA_pol_sf"/>
</dbReference>
<evidence type="ECO:0000259" key="9">
    <source>
        <dbReference type="PROSITE" id="PS50879"/>
    </source>
</evidence>
<evidence type="ECO:0000256" key="3">
    <source>
        <dbReference type="ARBA" id="ARBA00022722"/>
    </source>
</evidence>
<proteinExistence type="predicted"/>
<feature type="compositionally biased region" description="Basic and acidic residues" evidence="7">
    <location>
        <begin position="518"/>
        <end position="528"/>
    </location>
</feature>
<dbReference type="PROSITE" id="PS50994">
    <property type="entry name" value="INTEGRASE"/>
    <property type="match status" value="1"/>
</dbReference>
<dbReference type="SUPFAM" id="SSF53098">
    <property type="entry name" value="Ribonuclease H-like"/>
    <property type="match status" value="2"/>
</dbReference>
<dbReference type="InterPro" id="IPR041588">
    <property type="entry name" value="Integrase_H2C2"/>
</dbReference>
<dbReference type="SUPFAM" id="SSF56672">
    <property type="entry name" value="DNA/RNA polymerases"/>
    <property type="match status" value="1"/>
</dbReference>
<feature type="domain" description="RNase H type-1" evidence="9">
    <location>
        <begin position="1199"/>
        <end position="1330"/>
    </location>
</feature>
<organism evidence="11">
    <name type="scientific">Fagus sylvatica</name>
    <name type="common">Beechnut</name>
    <dbReference type="NCBI Taxonomy" id="28930"/>
    <lineage>
        <taxon>Eukaryota</taxon>
        <taxon>Viridiplantae</taxon>
        <taxon>Streptophyta</taxon>
        <taxon>Embryophyta</taxon>
        <taxon>Tracheophyta</taxon>
        <taxon>Spermatophyta</taxon>
        <taxon>Magnoliopsida</taxon>
        <taxon>eudicotyledons</taxon>
        <taxon>Gunneridae</taxon>
        <taxon>Pentapetalae</taxon>
        <taxon>rosids</taxon>
        <taxon>fabids</taxon>
        <taxon>Fagales</taxon>
        <taxon>Fagaceae</taxon>
        <taxon>Fagus</taxon>
    </lineage>
</organism>
<accession>A0A2N9F1Z6</accession>
<dbReference type="CDD" id="cd09279">
    <property type="entry name" value="RNase_HI_like"/>
    <property type="match status" value="1"/>
</dbReference>
<dbReference type="GO" id="GO:0004523">
    <property type="term" value="F:RNA-DNA hybrid ribonuclease activity"/>
    <property type="evidence" value="ECO:0007669"/>
    <property type="project" value="InterPro"/>
</dbReference>
<dbReference type="Pfam" id="PF00665">
    <property type="entry name" value="rve"/>
    <property type="match status" value="1"/>
</dbReference>
<dbReference type="GO" id="GO:0015074">
    <property type="term" value="P:DNA integration"/>
    <property type="evidence" value="ECO:0007669"/>
    <property type="project" value="InterPro"/>
</dbReference>
<dbReference type="GO" id="GO:0003676">
    <property type="term" value="F:nucleic acid binding"/>
    <property type="evidence" value="ECO:0007669"/>
    <property type="project" value="InterPro"/>
</dbReference>
<feature type="compositionally biased region" description="Basic and acidic residues" evidence="7">
    <location>
        <begin position="1625"/>
        <end position="1643"/>
    </location>
</feature>
<feature type="region of interest" description="Disordered" evidence="7">
    <location>
        <begin position="177"/>
        <end position="239"/>
    </location>
</feature>
<evidence type="ECO:0000256" key="7">
    <source>
        <dbReference type="SAM" id="MobiDB-lite"/>
    </source>
</evidence>
<dbReference type="Pfam" id="PF17921">
    <property type="entry name" value="Integrase_H2C2"/>
    <property type="match status" value="1"/>
</dbReference>
<keyword evidence="2" id="KW-0548">Nucleotidyltransferase</keyword>
<protein>
    <submittedName>
        <fullName evidence="11">Uncharacterized protein</fullName>
    </submittedName>
</protein>
<feature type="region of interest" description="Disordered" evidence="7">
    <location>
        <begin position="518"/>
        <end position="547"/>
    </location>
</feature>
<dbReference type="Gene3D" id="3.30.70.270">
    <property type="match status" value="1"/>
</dbReference>
<feature type="domain" description="Reverse transcriptase" evidence="8">
    <location>
        <begin position="846"/>
        <end position="1025"/>
    </location>
</feature>
<sequence length="1643" mass="188886">MHISEMATKSSWDDLTYPKKEGGLGLFKICEWNRAAILRLICIRRRPSRPRKGRPSKYQDEGRPSLMYNQQFRQSQNSILIRYGNPARQLIRANSPPATGVFHESREPSPCTSRSTTSLLSPHLYEKTAWSGRDQWKLMHSCSLPVVNLQKWLRMEKQVRDLTANLQELTRQNQTLNQKLQQHETEKEKQRDKGKSKERGDAESRQEQQQEQQQEHRQEQEDETKGEHTRMPYEESTAKWEQEIKVMKAQLGEMKDEFKGRATRNLDTLVHRTDSPFTEKVISFPLPSKFRMPSLENFDGTKDPLDHLESFKTMMCLQGVPDEIMCRAFPTTLKGPARIWFKKLIPGSVGSFAQLSHSFFNHFIGGQRCGRPTTHLLNVRQREGETLRSYLTRFNKETLLVDGADDKVVLTAFISGLQSGDFLFSVYKDPPTSMSEMMYEAQRYMNGEDALQARDTGKKRRNDYADRPNETLESKGIQKCKGIKARNEKTGIEGDQTRDCYDLKRQIEELIKQGKLQRFVERDQREGRPPQARPQRPPVEDRPRPPMGEIHMINGGMAAGGTSRSSRKAYARQIHNVLVTQKANKTPRLEDLPITFTEEDARKVVHPHDDALVVTLEIAGYSTRRVLIDNGSSADIIYLTAFQQMRIGKDQLRPIETPLPAPTQNKQRKRVEFLVVDCPSAYNVIIGRPTLNRLRAVTSTYHLLVRFPTEHGIGEMKGDQAMARECYLTSVSTDQVHQTLIVEERRNFAEPTEKLEEITLTEGNEKRKTRIGTTMPAEIRGSIVQFLRENADVFAWSHEDMPGISTEVMVHKLNVNPSMHPIKQKRRVFAPERNAAVMAEVDKLLTAGFIREVYYPEWLANVVMVKKPNGKWRMCVDFTDLNKACPKDSYPLPRIDQLVDSTAGHKLLSFMDAFSGYNQIRMEEEDQEKTAFITSRGLFCYKVMPFGLKNAGATYQRLVNKMFHDQIGRNVEVYVDDMLVKSKENEDHLTDLKETFQALRTYNMKLNPEKCAFGVSSGKFLGFMVSQRGIEANPDKIKAILEMSPPTTVKEVQSLNRKSCRPEQAKSYIYTWPSHHLRSVRHLSAKKSVFQKPVYYTSRALKGAEERYSNMEKLAFALLIASRKLRPYFQAHSIVVLTDYPLRKAMNKPDAAGRLIQWSIEMSEFDIDYRPRTAIKAQALADFIAEFTHPWEEEGEPEQLEIWTVNIDGSSTKEMGGAGIILVSPEKDKFEYAIQLRFRATNNEAEYEALLAGLKLSKKMGVKNLTVKSDSQLVIGQIKGEYEAREDRMKKYLTVVQTLLPHFKKVEFVQIPKGRKCRCRPDDRPLKKKQVNAIKDNVSWMSPIVRYLKEGRLPTDKMEARKLRIRASHFQLLDGILYKMGFSRPHLRCLSPEEANYVIREVHEGICGNHSGARALAHKLTRAGYYWPSLLHDATQYVKTCDKCQRFANIPRAPPEEITPMTSPWPFAQWGLDIMGPFPVGTKQAKFLVVAIDYFTKWVEAEPLATITEKNVKNFVWKGVICRFGIPRVLVSDNGKQFDNGPFRELCAQLNIKNHYSSPRHPQANGQVEVTNRTLLKQIKTRLEGAKGMWVEELPSILWAYRTTVRTSNRGNSLQTDFRYRGRHSSRDRANYPKDDLPQRRGK</sequence>
<dbReference type="InterPro" id="IPR041373">
    <property type="entry name" value="RT_RNaseH"/>
</dbReference>
<reference evidence="11" key="1">
    <citation type="submission" date="2018-02" db="EMBL/GenBank/DDBJ databases">
        <authorList>
            <person name="Cohen D.B."/>
            <person name="Kent A.D."/>
        </authorList>
    </citation>
    <scope>NUCLEOTIDE SEQUENCE</scope>
</reference>
<dbReference type="EMBL" id="OIVN01000471">
    <property type="protein sequence ID" value="SPC80804.1"/>
    <property type="molecule type" value="Genomic_DNA"/>
</dbReference>
<dbReference type="PROSITE" id="PS50878">
    <property type="entry name" value="RT_POL"/>
    <property type="match status" value="1"/>
</dbReference>
<evidence type="ECO:0000256" key="4">
    <source>
        <dbReference type="ARBA" id="ARBA00022759"/>
    </source>
</evidence>
<feature type="compositionally biased region" description="Basic and acidic residues" evidence="7">
    <location>
        <begin position="181"/>
        <end position="239"/>
    </location>
</feature>
<dbReference type="InterPro" id="IPR036397">
    <property type="entry name" value="RNaseH_sf"/>
</dbReference>
<keyword evidence="4" id="KW-0255">Endonuclease</keyword>
<dbReference type="InterPro" id="IPR005162">
    <property type="entry name" value="Retrotrans_gag_dom"/>
</dbReference>
<evidence type="ECO:0000256" key="1">
    <source>
        <dbReference type="ARBA" id="ARBA00022679"/>
    </source>
</evidence>
<dbReference type="Pfam" id="PF13456">
    <property type="entry name" value="RVT_3"/>
    <property type="match status" value="1"/>
</dbReference>
<keyword evidence="3" id="KW-0540">Nuclease</keyword>
<dbReference type="InterPro" id="IPR012337">
    <property type="entry name" value="RNaseH-like_sf"/>
</dbReference>
<keyword evidence="5" id="KW-0378">Hydrolase</keyword>
<keyword evidence="1" id="KW-0808">Transferase</keyword>
<feature type="region of interest" description="Disordered" evidence="7">
    <location>
        <begin position="1612"/>
        <end position="1643"/>
    </location>
</feature>
<dbReference type="InterPro" id="IPR000477">
    <property type="entry name" value="RT_dom"/>
</dbReference>
<dbReference type="GO" id="GO:0003964">
    <property type="term" value="F:RNA-directed DNA polymerase activity"/>
    <property type="evidence" value="ECO:0007669"/>
    <property type="project" value="UniProtKB-KW"/>
</dbReference>
<dbReference type="PANTHER" id="PTHR48475">
    <property type="entry name" value="RIBONUCLEASE H"/>
    <property type="match status" value="1"/>
</dbReference>